<protein>
    <submittedName>
        <fullName evidence="2">Uncharacterized protein</fullName>
    </submittedName>
</protein>
<proteinExistence type="predicted"/>
<reference evidence="2 3" key="2">
    <citation type="submission" date="2018-06" db="EMBL/GenBank/DDBJ databases">
        <title>Metagenomic assembly of (sub)arctic Cyanobacteria and their associated microbiome from non-axenic cultures.</title>
        <authorList>
            <person name="Baurain D."/>
        </authorList>
    </citation>
    <scope>NUCLEOTIDE SEQUENCE [LARGE SCALE GENOMIC DNA]</scope>
    <source>
        <strain evidence="2">ULC027bin1</strain>
    </source>
</reference>
<sequence>MPLVIRRRRSQQGKLAQGDSLGRLRHRAPDKLGTVPLKSMERSLPVDSAITPLMKTALLAALGITNKPINCTGFASVDRAIASLIRMALQVIALNPHSAVSSSHSGDRQRLAADRTAA</sequence>
<evidence type="ECO:0000313" key="2">
    <source>
        <dbReference type="EMBL" id="PZO47929.1"/>
    </source>
</evidence>
<dbReference type="EMBL" id="QBMP01000255">
    <property type="protein sequence ID" value="PZO47929.1"/>
    <property type="molecule type" value="Genomic_DNA"/>
</dbReference>
<feature type="region of interest" description="Disordered" evidence="1">
    <location>
        <begin position="8"/>
        <end position="29"/>
    </location>
</feature>
<organism evidence="2 3">
    <name type="scientific">Phormidesmis priestleyi</name>
    <dbReference type="NCBI Taxonomy" id="268141"/>
    <lineage>
        <taxon>Bacteria</taxon>
        <taxon>Bacillati</taxon>
        <taxon>Cyanobacteriota</taxon>
        <taxon>Cyanophyceae</taxon>
        <taxon>Leptolyngbyales</taxon>
        <taxon>Leptolyngbyaceae</taxon>
        <taxon>Phormidesmis</taxon>
    </lineage>
</organism>
<name>A0A2W4X199_9CYAN</name>
<dbReference type="AlphaFoldDB" id="A0A2W4X199"/>
<dbReference type="Proteomes" id="UP000249794">
    <property type="component" value="Unassembled WGS sequence"/>
</dbReference>
<feature type="compositionally biased region" description="Basic and acidic residues" evidence="1">
    <location>
        <begin position="105"/>
        <end position="118"/>
    </location>
</feature>
<comment type="caution">
    <text evidence="2">The sequence shown here is derived from an EMBL/GenBank/DDBJ whole genome shotgun (WGS) entry which is preliminary data.</text>
</comment>
<evidence type="ECO:0000256" key="1">
    <source>
        <dbReference type="SAM" id="MobiDB-lite"/>
    </source>
</evidence>
<feature type="region of interest" description="Disordered" evidence="1">
    <location>
        <begin position="98"/>
        <end position="118"/>
    </location>
</feature>
<accession>A0A2W4X199</accession>
<gene>
    <name evidence="2" type="ORF">DCF15_18460</name>
</gene>
<evidence type="ECO:0000313" key="3">
    <source>
        <dbReference type="Proteomes" id="UP000249794"/>
    </source>
</evidence>
<reference evidence="3" key="1">
    <citation type="submission" date="2018-04" db="EMBL/GenBank/DDBJ databases">
        <authorList>
            <person name="Cornet L."/>
        </authorList>
    </citation>
    <scope>NUCLEOTIDE SEQUENCE [LARGE SCALE GENOMIC DNA]</scope>
</reference>